<proteinExistence type="inferred from homology"/>
<organism evidence="5 6">
    <name type="scientific">Nepenthes gracilis</name>
    <name type="common">Slender pitcher plant</name>
    <dbReference type="NCBI Taxonomy" id="150966"/>
    <lineage>
        <taxon>Eukaryota</taxon>
        <taxon>Viridiplantae</taxon>
        <taxon>Streptophyta</taxon>
        <taxon>Embryophyta</taxon>
        <taxon>Tracheophyta</taxon>
        <taxon>Spermatophyta</taxon>
        <taxon>Magnoliopsida</taxon>
        <taxon>eudicotyledons</taxon>
        <taxon>Gunneridae</taxon>
        <taxon>Pentapetalae</taxon>
        <taxon>Caryophyllales</taxon>
        <taxon>Nepenthaceae</taxon>
        <taxon>Nepenthes</taxon>
    </lineage>
</organism>
<evidence type="ECO:0008006" key="7">
    <source>
        <dbReference type="Google" id="ProtNLM"/>
    </source>
</evidence>
<dbReference type="PANTHER" id="PTHR22835">
    <property type="entry name" value="ZINC FINGER FYVE DOMAIN CONTAINING PROTEIN"/>
    <property type="match status" value="1"/>
</dbReference>
<dbReference type="GO" id="GO:0016788">
    <property type="term" value="F:hydrolase activity, acting on ester bonds"/>
    <property type="evidence" value="ECO:0007669"/>
    <property type="project" value="InterPro"/>
</dbReference>
<keyword evidence="4" id="KW-0325">Glycoprotein</keyword>
<keyword evidence="6" id="KW-1185">Reference proteome</keyword>
<dbReference type="Pfam" id="PF00657">
    <property type="entry name" value="Lipase_GDSL"/>
    <property type="match status" value="1"/>
</dbReference>
<dbReference type="Proteomes" id="UP001279734">
    <property type="component" value="Unassembled WGS sequence"/>
</dbReference>
<evidence type="ECO:0000256" key="2">
    <source>
        <dbReference type="ARBA" id="ARBA00022729"/>
    </source>
</evidence>
<sequence>MSPCSSPTTLPIAAAAAAAAAAAVLLLLISPSSASKSSRPFAKIYAFGDSFTDTGNTASATGPSGYMFVSNPPYGITFFHHPTNRYSDGRLVIDFVASSLSLPFLPPYLHLKDGRGAASSGSVNFAVAGSTAIEHGFFVRNNLTLDVTPESLGTQLGWFDEFVRRQGCEKGWPETPCKALFGDALFWIGEIGANDYAYSAMSPISSSVIQDLAINRTTRFLQALLNKGAKYVVVQGLPATGCLPLALALAPANDRDNMGCVKSVNHRSQSHNAILQAKIRTLRAHFPHAVIVYFDYWNAHADVIKNSSKFGFKETFKVCCGSGGGRYNFDILNVCGSPSSRSCHDPSRYVNWDGVHLTEAMYKAMAEAFINGTHSRPPFRYLLTKRNRH</sequence>
<dbReference type="Gene3D" id="3.40.50.1110">
    <property type="entry name" value="SGNH hydrolase"/>
    <property type="match status" value="1"/>
</dbReference>
<evidence type="ECO:0000313" key="5">
    <source>
        <dbReference type="EMBL" id="GMH16745.1"/>
    </source>
</evidence>
<dbReference type="EMBL" id="BSYO01000017">
    <property type="protein sequence ID" value="GMH16745.1"/>
    <property type="molecule type" value="Genomic_DNA"/>
</dbReference>
<accession>A0AAD3SRR7</accession>
<keyword evidence="2" id="KW-0732">Signal</keyword>
<name>A0AAD3SRR7_NEPGR</name>
<reference evidence="5" key="1">
    <citation type="submission" date="2023-05" db="EMBL/GenBank/DDBJ databases">
        <title>Nepenthes gracilis genome sequencing.</title>
        <authorList>
            <person name="Fukushima K."/>
        </authorList>
    </citation>
    <scope>NUCLEOTIDE SEQUENCE</scope>
    <source>
        <strain evidence="5">SING2019-196</strain>
    </source>
</reference>
<dbReference type="InterPro" id="IPR035669">
    <property type="entry name" value="SGNH_plant_lipase-like"/>
</dbReference>
<protein>
    <recommendedName>
        <fullName evidence="7">GDSL esterase/lipase</fullName>
    </recommendedName>
</protein>
<comment type="similarity">
    <text evidence="1">Belongs to the 'GDSL' lipolytic enzyme family.</text>
</comment>
<dbReference type="AlphaFoldDB" id="A0AAD3SRR7"/>
<dbReference type="InterPro" id="IPR036514">
    <property type="entry name" value="SGNH_hydro_sf"/>
</dbReference>
<dbReference type="CDD" id="cd01837">
    <property type="entry name" value="SGNH_plant_lipase_like"/>
    <property type="match status" value="1"/>
</dbReference>
<evidence type="ECO:0000256" key="1">
    <source>
        <dbReference type="ARBA" id="ARBA00008668"/>
    </source>
</evidence>
<evidence type="ECO:0000313" key="6">
    <source>
        <dbReference type="Proteomes" id="UP001279734"/>
    </source>
</evidence>
<gene>
    <name evidence="5" type="ORF">Nepgr_018586</name>
</gene>
<evidence type="ECO:0000256" key="3">
    <source>
        <dbReference type="ARBA" id="ARBA00022801"/>
    </source>
</evidence>
<dbReference type="InterPro" id="IPR001087">
    <property type="entry name" value="GDSL"/>
</dbReference>
<comment type="caution">
    <text evidence="5">The sequence shown here is derived from an EMBL/GenBank/DDBJ whole genome shotgun (WGS) entry which is preliminary data.</text>
</comment>
<evidence type="ECO:0000256" key="4">
    <source>
        <dbReference type="ARBA" id="ARBA00023180"/>
    </source>
</evidence>
<dbReference type="PANTHER" id="PTHR22835:SF557">
    <property type="entry name" value="LIPASE_HYDROLASE FAMILY PROTEIN, PUTATIVE, EXPRESSED-RELATED"/>
    <property type="match status" value="1"/>
</dbReference>
<dbReference type="SUPFAM" id="SSF52266">
    <property type="entry name" value="SGNH hydrolase"/>
    <property type="match status" value="1"/>
</dbReference>
<keyword evidence="3" id="KW-0378">Hydrolase</keyword>